<dbReference type="Proteomes" id="UP000009173">
    <property type="component" value="Chromosome"/>
</dbReference>
<evidence type="ECO:0000259" key="3">
    <source>
        <dbReference type="Pfam" id="PF01464"/>
    </source>
</evidence>
<sequence length="378" mass="40734" precursor="true">MHMNIRHRKACVRASLVTSAVAAVLGLVMGFVPEQGTNSVRRSLDRSVLRVAADAAPVPVPHDSDTGWQWRGEVDSSAGANTTRRDVRPMAGDGLVRFENGGVLVATVDGGRVLSPAMSQGSLNDVSPVLGMDGSRLSPLLAVAVPEQYGEPLDVAGRPVRWLVSAEEYASRLGRECRQPRSPSIGGVMRINRRAFAGGGDVSGLAGVYKAQVERFARKFGVRSRLVYAIMHAESGFDPAALSHASAHGLMQVVPGTAGEEVSAFLARRGESPADVDLFDPEDNIRYGIAYLHLLLNRHFADIRQPNSRELCAIAAYNGGPTRVLRVFGADRAQAVDAINALRPQQVYERLIRFLPAAESRAYVDKVLASLESFSDVR</sequence>
<dbReference type="InterPro" id="IPR023346">
    <property type="entry name" value="Lysozyme-like_dom_sf"/>
</dbReference>
<feature type="region of interest" description="Disordered" evidence="2">
    <location>
        <begin position="60"/>
        <end position="86"/>
    </location>
</feature>
<dbReference type="Gene3D" id="1.10.530.10">
    <property type="match status" value="1"/>
</dbReference>
<dbReference type="PROSITE" id="PS00922">
    <property type="entry name" value="TRANSGLYCOSYLASE"/>
    <property type="match status" value="1"/>
</dbReference>
<reference evidence="5" key="1">
    <citation type="journal article" date="2009" name="Environ. Microbiol.">
        <title>Contribution of mobile genetic elements to Desulfovibrio vulgaris genome plasticity.</title>
        <authorList>
            <person name="Walker C.B."/>
            <person name="Stolyar S."/>
            <person name="Chivian D."/>
            <person name="Pinel N."/>
            <person name="Gabster J.A."/>
            <person name="Dehal P.S."/>
            <person name="He Z."/>
            <person name="Yang Z.K."/>
            <person name="Yen H.C."/>
            <person name="Zhou J."/>
            <person name="Wall J.D."/>
            <person name="Hazen T.C."/>
            <person name="Arkin A.P."/>
            <person name="Stahl D.A."/>
        </authorList>
    </citation>
    <scope>NUCLEOTIDE SEQUENCE [LARGE SCALE GENOMIC DNA]</scope>
    <source>
        <strain evidence="5">DP4</strain>
    </source>
</reference>
<protein>
    <submittedName>
        <fullName evidence="4">Lytic transglycosylase, catalytic</fullName>
    </submittedName>
</protein>
<dbReference type="GO" id="GO:0000270">
    <property type="term" value="P:peptidoglycan metabolic process"/>
    <property type="evidence" value="ECO:0007669"/>
    <property type="project" value="InterPro"/>
</dbReference>
<feature type="domain" description="Transglycosylase SLT" evidence="3">
    <location>
        <begin position="217"/>
        <end position="335"/>
    </location>
</feature>
<evidence type="ECO:0000313" key="5">
    <source>
        <dbReference type="Proteomes" id="UP000009173"/>
    </source>
</evidence>
<gene>
    <name evidence="4" type="ordered locus">Dvul_1595</name>
</gene>
<proteinExistence type="inferred from homology"/>
<accession>A0A0H3A8I1</accession>
<dbReference type="CDD" id="cd16893">
    <property type="entry name" value="LT_MltC_MltE"/>
    <property type="match status" value="1"/>
</dbReference>
<dbReference type="KEGG" id="dvl:Dvul_1595"/>
<dbReference type="AlphaFoldDB" id="A0A0H3A8I1"/>
<organism evidence="4 5">
    <name type="scientific">Nitratidesulfovibrio vulgaris (strain DP4)</name>
    <name type="common">Desulfovibrio vulgaris</name>
    <dbReference type="NCBI Taxonomy" id="391774"/>
    <lineage>
        <taxon>Bacteria</taxon>
        <taxon>Pseudomonadati</taxon>
        <taxon>Thermodesulfobacteriota</taxon>
        <taxon>Desulfovibrionia</taxon>
        <taxon>Desulfovibrionales</taxon>
        <taxon>Desulfovibrionaceae</taxon>
        <taxon>Nitratidesulfovibrio</taxon>
    </lineage>
</organism>
<name>A0A0H3A8I1_NITV4</name>
<dbReference type="GO" id="GO:0008933">
    <property type="term" value="F:peptidoglycan lytic transglycosylase activity"/>
    <property type="evidence" value="ECO:0007669"/>
    <property type="project" value="InterPro"/>
</dbReference>
<dbReference type="InterPro" id="IPR000189">
    <property type="entry name" value="Transglyc_AS"/>
</dbReference>
<comment type="similarity">
    <text evidence="1">Belongs to the transglycosylase Slt family.</text>
</comment>
<dbReference type="EMBL" id="CP000527">
    <property type="protein sequence ID" value="ABM28612.1"/>
    <property type="molecule type" value="Genomic_DNA"/>
</dbReference>
<dbReference type="SUPFAM" id="SSF53955">
    <property type="entry name" value="Lysozyme-like"/>
    <property type="match status" value="1"/>
</dbReference>
<evidence type="ECO:0000256" key="2">
    <source>
        <dbReference type="SAM" id="MobiDB-lite"/>
    </source>
</evidence>
<dbReference type="InterPro" id="IPR008258">
    <property type="entry name" value="Transglycosylase_SLT_dom_1"/>
</dbReference>
<dbReference type="SMR" id="A0A0H3A8I1"/>
<dbReference type="PANTHER" id="PTHR37423:SF2">
    <property type="entry name" value="MEMBRANE-BOUND LYTIC MUREIN TRANSGLYCOSYLASE C"/>
    <property type="match status" value="1"/>
</dbReference>
<dbReference type="GO" id="GO:0016020">
    <property type="term" value="C:membrane"/>
    <property type="evidence" value="ECO:0007669"/>
    <property type="project" value="InterPro"/>
</dbReference>
<evidence type="ECO:0000256" key="1">
    <source>
        <dbReference type="ARBA" id="ARBA00007734"/>
    </source>
</evidence>
<dbReference type="PANTHER" id="PTHR37423">
    <property type="entry name" value="SOLUBLE LYTIC MUREIN TRANSGLYCOSYLASE-RELATED"/>
    <property type="match status" value="1"/>
</dbReference>
<dbReference type="HOGENOM" id="CLU_729064_0_0_7"/>
<evidence type="ECO:0000313" key="4">
    <source>
        <dbReference type="EMBL" id="ABM28612.1"/>
    </source>
</evidence>
<dbReference type="Pfam" id="PF01464">
    <property type="entry name" value="SLT"/>
    <property type="match status" value="1"/>
</dbReference>